<feature type="signal peptide" evidence="1">
    <location>
        <begin position="1"/>
        <end position="25"/>
    </location>
</feature>
<evidence type="ECO:0000313" key="2">
    <source>
        <dbReference type="EMBL" id="MBW61421.1"/>
    </source>
</evidence>
<evidence type="ECO:0000256" key="1">
    <source>
        <dbReference type="SAM" id="SignalP"/>
    </source>
</evidence>
<keyword evidence="1" id="KW-0732">Signal</keyword>
<reference evidence="2" key="1">
    <citation type="submission" date="2018-01" db="EMBL/GenBank/DDBJ databases">
        <title>An insight into the sialome of Amazonian anophelines.</title>
        <authorList>
            <person name="Ribeiro J.M."/>
            <person name="Scarpassa V."/>
            <person name="Calvo E."/>
        </authorList>
    </citation>
    <scope>NUCLEOTIDE SEQUENCE</scope>
    <source>
        <tissue evidence="2">Salivary glands</tissue>
    </source>
</reference>
<dbReference type="EMBL" id="GGFJ01012280">
    <property type="protein sequence ID" value="MBW61421.1"/>
    <property type="molecule type" value="Transcribed_RNA"/>
</dbReference>
<accession>A0A2M4C8F6</accession>
<sequence length="110" mass="12044">MRLRAIKSSPLMSLFIPVYSPGCWAALWPREWGSPTGVCAPLAEGITEDCILNRVAVGGGIRTGARMQNRNAERITVLIPTLLIQQTFIFMLIPCSSPSSSICSYPHSEH</sequence>
<organism evidence="2">
    <name type="scientific">Anopheles marajoara</name>
    <dbReference type="NCBI Taxonomy" id="58244"/>
    <lineage>
        <taxon>Eukaryota</taxon>
        <taxon>Metazoa</taxon>
        <taxon>Ecdysozoa</taxon>
        <taxon>Arthropoda</taxon>
        <taxon>Hexapoda</taxon>
        <taxon>Insecta</taxon>
        <taxon>Pterygota</taxon>
        <taxon>Neoptera</taxon>
        <taxon>Endopterygota</taxon>
        <taxon>Diptera</taxon>
        <taxon>Nematocera</taxon>
        <taxon>Culicoidea</taxon>
        <taxon>Culicidae</taxon>
        <taxon>Anophelinae</taxon>
        <taxon>Anopheles</taxon>
    </lineage>
</organism>
<proteinExistence type="predicted"/>
<feature type="chain" id="PRO_5014636815" evidence="1">
    <location>
        <begin position="26"/>
        <end position="110"/>
    </location>
</feature>
<dbReference type="AlphaFoldDB" id="A0A2M4C8F6"/>
<name>A0A2M4C8F6_9DIPT</name>
<protein>
    <submittedName>
        <fullName evidence="2">Putative secreted protein</fullName>
    </submittedName>
</protein>